<keyword evidence="1" id="KW-0560">Oxidoreductase</keyword>
<protein>
    <recommendedName>
        <fullName evidence="2">TauD/TfdA-like domain-containing protein</fullName>
    </recommendedName>
</protein>
<dbReference type="SUPFAM" id="SSF51197">
    <property type="entry name" value="Clavaminate synthase-like"/>
    <property type="match status" value="1"/>
</dbReference>
<organism evidence="3 4">
    <name type="scientific">Brucella pseudogrignonensis</name>
    <dbReference type="NCBI Taxonomy" id="419475"/>
    <lineage>
        <taxon>Bacteria</taxon>
        <taxon>Pseudomonadati</taxon>
        <taxon>Pseudomonadota</taxon>
        <taxon>Alphaproteobacteria</taxon>
        <taxon>Hyphomicrobiales</taxon>
        <taxon>Brucellaceae</taxon>
        <taxon>Brucella/Ochrobactrum group</taxon>
        <taxon>Brucella</taxon>
    </lineage>
</organism>
<evidence type="ECO:0000313" key="3">
    <source>
        <dbReference type="EMBL" id="MDR6433448.1"/>
    </source>
</evidence>
<proteinExistence type="predicted"/>
<evidence type="ECO:0000259" key="2">
    <source>
        <dbReference type="Pfam" id="PF02668"/>
    </source>
</evidence>
<evidence type="ECO:0000313" key="4">
    <source>
        <dbReference type="Proteomes" id="UP001184614"/>
    </source>
</evidence>
<dbReference type="EMBL" id="JAVDQT010000005">
    <property type="protein sequence ID" value="MDR6433448.1"/>
    <property type="molecule type" value="Genomic_DNA"/>
</dbReference>
<dbReference type="Proteomes" id="UP001184614">
    <property type="component" value="Unassembled WGS sequence"/>
</dbReference>
<dbReference type="InterPro" id="IPR042098">
    <property type="entry name" value="TauD-like_sf"/>
</dbReference>
<name>A0ABU1MBL4_9HYPH</name>
<comment type="caution">
    <text evidence="3">The sequence shown here is derived from an EMBL/GenBank/DDBJ whole genome shotgun (WGS) entry which is preliminary data.</text>
</comment>
<dbReference type="InterPro" id="IPR003819">
    <property type="entry name" value="TauD/TfdA-like"/>
</dbReference>
<keyword evidence="4" id="KW-1185">Reference proteome</keyword>
<accession>A0ABU1MBL4</accession>
<dbReference type="Gene3D" id="3.60.130.10">
    <property type="entry name" value="Clavaminate synthase-like"/>
    <property type="match status" value="1"/>
</dbReference>
<feature type="domain" description="TauD/TfdA-like" evidence="2">
    <location>
        <begin position="57"/>
        <end position="206"/>
    </location>
</feature>
<sequence>MNISAIVASVRRELDGKGWSFIEGGESSVFDQVTDTLANKLYDSDIRLDDRFPHTVSKPAAIAFHCDSPRARYIAWLCIASGERSVPLKLVDTWSVLAKMDEDTVATLAATRLGFNCRITEKLCSMPIVSKNAADDEVIVFFNRLNAPKNLSERQRQAVADFTSSVDRAEAVEINFRSNDILIVKNHRIVHGRDALDESSNRHLVRRLLDDPSVSLPIKFVRASNVVTTH</sequence>
<reference evidence="3 4" key="1">
    <citation type="submission" date="2023-07" db="EMBL/GenBank/DDBJ databases">
        <title>Sorghum-associated microbial communities from plants grown in Nebraska, USA.</title>
        <authorList>
            <person name="Schachtman D."/>
        </authorList>
    </citation>
    <scope>NUCLEOTIDE SEQUENCE [LARGE SCALE GENOMIC DNA]</scope>
    <source>
        <strain evidence="3 4">DS1730</strain>
    </source>
</reference>
<dbReference type="RefSeq" id="WP_310014268.1">
    <property type="nucleotide sequence ID" value="NZ_JAVDQT010000005.1"/>
</dbReference>
<gene>
    <name evidence="3" type="ORF">J2782_003194</name>
</gene>
<evidence type="ECO:0000256" key="1">
    <source>
        <dbReference type="ARBA" id="ARBA00023002"/>
    </source>
</evidence>
<dbReference type="Pfam" id="PF02668">
    <property type="entry name" value="TauD"/>
    <property type="match status" value="1"/>
</dbReference>